<dbReference type="Pfam" id="PF06935">
    <property type="entry name" value="DUF1284"/>
    <property type="match status" value="1"/>
</dbReference>
<reference evidence="1 2" key="1">
    <citation type="submission" date="2024-06" db="EMBL/GenBank/DDBJ databases">
        <title>Genomic Encyclopedia of Type Strains, Phase IV (KMG-IV): sequencing the most valuable type-strain genomes for metagenomic binning, comparative biology and taxonomic classification.</title>
        <authorList>
            <person name="Goeker M."/>
        </authorList>
    </citation>
    <scope>NUCLEOTIDE SEQUENCE [LARGE SCALE GENOMIC DNA]</scope>
    <source>
        <strain evidence="1 2">DSM 105042</strain>
    </source>
</reference>
<accession>A0ABV2H0X2</accession>
<gene>
    <name evidence="1" type="ORF">ABID21_000279</name>
</gene>
<evidence type="ECO:0000313" key="1">
    <source>
        <dbReference type="EMBL" id="MET3584187.1"/>
    </source>
</evidence>
<name>A0ABV2H0X2_9HYPH</name>
<dbReference type="EMBL" id="JBEPLJ010000001">
    <property type="protein sequence ID" value="MET3584187.1"/>
    <property type="molecule type" value="Genomic_DNA"/>
</dbReference>
<dbReference type="Proteomes" id="UP001549031">
    <property type="component" value="Unassembled WGS sequence"/>
</dbReference>
<dbReference type="InterPro" id="IPR009702">
    <property type="entry name" value="DUF1284"/>
</dbReference>
<keyword evidence="2" id="KW-1185">Reference proteome</keyword>
<comment type="caution">
    <text evidence="1">The sequence shown here is derived from an EMBL/GenBank/DDBJ whole genome shotgun (WGS) entry which is preliminary data.</text>
</comment>
<evidence type="ECO:0000313" key="2">
    <source>
        <dbReference type="Proteomes" id="UP001549031"/>
    </source>
</evidence>
<sequence>MLTFVGEGYTPAFVANYLALVRRLSAGEQIEIVEGPDDVCGPLLQDKDAHCTAESVQARDERARQVVALALRRPILPGLRLTPHAQMLRTLRAAFAKGAAGSACQGCQWSTLCSGVAGSSYSGVRLQATHGRPETAPQTVAHLQG</sequence>
<organism evidence="1 2">
    <name type="scientific">Pseudorhizobium tarimense</name>
    <dbReference type="NCBI Taxonomy" id="1079109"/>
    <lineage>
        <taxon>Bacteria</taxon>
        <taxon>Pseudomonadati</taxon>
        <taxon>Pseudomonadota</taxon>
        <taxon>Alphaproteobacteria</taxon>
        <taxon>Hyphomicrobiales</taxon>
        <taxon>Rhizobiaceae</taxon>
        <taxon>Rhizobium/Agrobacterium group</taxon>
        <taxon>Pseudorhizobium</taxon>
    </lineage>
</organism>
<protein>
    <recommendedName>
        <fullName evidence="3">DUF1284 domain-containing protein</fullName>
    </recommendedName>
</protein>
<proteinExistence type="predicted"/>
<dbReference type="RefSeq" id="WP_281433165.1">
    <property type="nucleotide sequence ID" value="NZ_JALJRA010000001.1"/>
</dbReference>
<evidence type="ECO:0008006" key="3">
    <source>
        <dbReference type="Google" id="ProtNLM"/>
    </source>
</evidence>